<keyword evidence="9" id="KW-0443">Lipid metabolism</keyword>
<reference evidence="16 17" key="1">
    <citation type="submission" date="2020-04" db="EMBL/GenBank/DDBJ databases">
        <authorList>
            <person name="De Canck E."/>
        </authorList>
    </citation>
    <scope>NUCLEOTIDE SEQUENCE [LARGE SCALE GENOMIC DNA]</scope>
    <source>
        <strain evidence="16 17">LMG 29739</strain>
    </source>
</reference>
<comment type="subcellular location">
    <subcellularLocation>
        <location evidence="1">Cell membrane</location>
        <topology evidence="1">Multi-pass membrane protein</topology>
    </subcellularLocation>
</comment>
<dbReference type="Pfam" id="PF03706">
    <property type="entry name" value="LPG_synthase_TM"/>
    <property type="match status" value="1"/>
</dbReference>
<dbReference type="InterPro" id="IPR016181">
    <property type="entry name" value="Acyl_CoA_acyltransferase"/>
</dbReference>
<evidence type="ECO:0000256" key="3">
    <source>
        <dbReference type="ARBA" id="ARBA00012014"/>
    </source>
</evidence>
<evidence type="ECO:0000313" key="17">
    <source>
        <dbReference type="Proteomes" id="UP000494329"/>
    </source>
</evidence>
<dbReference type="SUPFAM" id="SSF55729">
    <property type="entry name" value="Acyl-CoA N-acyltransferases (Nat)"/>
    <property type="match status" value="1"/>
</dbReference>
<dbReference type="EC" id="2.3.2.3" evidence="3"/>
<feature type="transmembrane region" description="Helical" evidence="14">
    <location>
        <begin position="103"/>
        <end position="127"/>
    </location>
</feature>
<feature type="transmembrane region" description="Helical" evidence="14">
    <location>
        <begin position="57"/>
        <end position="83"/>
    </location>
</feature>
<feature type="transmembrane region" description="Helical" evidence="14">
    <location>
        <begin position="181"/>
        <end position="204"/>
    </location>
</feature>
<evidence type="ECO:0000256" key="7">
    <source>
        <dbReference type="ARBA" id="ARBA00022692"/>
    </source>
</evidence>
<gene>
    <name evidence="16" type="primary">mprF</name>
    <name evidence="16" type="ORF">LMG29739_02776</name>
</gene>
<feature type="transmembrane region" description="Helical" evidence="14">
    <location>
        <begin position="255"/>
        <end position="274"/>
    </location>
</feature>
<comment type="similarity">
    <text evidence="2">Belongs to the LPG synthase family.</text>
</comment>
<evidence type="ECO:0000256" key="11">
    <source>
        <dbReference type="ARBA" id="ARBA00023251"/>
    </source>
</evidence>
<feature type="transmembrane region" description="Helical" evidence="14">
    <location>
        <begin position="231"/>
        <end position="249"/>
    </location>
</feature>
<dbReference type="GO" id="GO:0046677">
    <property type="term" value="P:response to antibiotic"/>
    <property type="evidence" value="ECO:0007669"/>
    <property type="project" value="UniProtKB-KW"/>
</dbReference>
<dbReference type="RefSeq" id="WP_175111488.1">
    <property type="nucleotide sequence ID" value="NZ_CADIKF010000019.1"/>
</dbReference>
<dbReference type="PANTHER" id="PTHR34697">
    <property type="entry name" value="PHOSPHATIDYLGLYCEROL LYSYLTRANSFERASE"/>
    <property type="match status" value="1"/>
</dbReference>
<feature type="domain" description="Phosphatidylglycerol lysyltransferase C-terminal" evidence="15">
    <location>
        <begin position="563"/>
        <end position="849"/>
    </location>
</feature>
<name>A0A6J5DUY9_9BURK</name>
<evidence type="ECO:0000256" key="1">
    <source>
        <dbReference type="ARBA" id="ARBA00004651"/>
    </source>
</evidence>
<keyword evidence="17" id="KW-1185">Reference proteome</keyword>
<keyword evidence="5" id="KW-1003">Cell membrane</keyword>
<keyword evidence="16" id="KW-0012">Acyltransferase</keyword>
<feature type="transmembrane region" description="Helical" evidence="14">
    <location>
        <begin position="477"/>
        <end position="497"/>
    </location>
</feature>
<keyword evidence="7 14" id="KW-0812">Transmembrane</keyword>
<evidence type="ECO:0000259" key="15">
    <source>
        <dbReference type="Pfam" id="PF09924"/>
    </source>
</evidence>
<evidence type="ECO:0000256" key="9">
    <source>
        <dbReference type="ARBA" id="ARBA00023098"/>
    </source>
</evidence>
<feature type="transmembrane region" description="Helical" evidence="14">
    <location>
        <begin position="440"/>
        <end position="457"/>
    </location>
</feature>
<feature type="transmembrane region" description="Helical" evidence="14">
    <location>
        <begin position="417"/>
        <end position="434"/>
    </location>
</feature>
<organism evidence="16 17">
    <name type="scientific">Paraburkholderia solisilvae</name>
    <dbReference type="NCBI Taxonomy" id="624376"/>
    <lineage>
        <taxon>Bacteria</taxon>
        <taxon>Pseudomonadati</taxon>
        <taxon>Pseudomonadota</taxon>
        <taxon>Betaproteobacteria</taxon>
        <taxon>Burkholderiales</taxon>
        <taxon>Burkholderiaceae</taxon>
        <taxon>Paraburkholderia</taxon>
    </lineage>
</organism>
<dbReference type="InterPro" id="IPR022791">
    <property type="entry name" value="L-PG_synthase/AglD"/>
</dbReference>
<evidence type="ECO:0000256" key="10">
    <source>
        <dbReference type="ARBA" id="ARBA00023136"/>
    </source>
</evidence>
<evidence type="ECO:0000256" key="13">
    <source>
        <dbReference type="ARBA" id="ARBA00047540"/>
    </source>
</evidence>
<evidence type="ECO:0000256" key="4">
    <source>
        <dbReference type="ARBA" id="ARBA00021546"/>
    </source>
</evidence>
<evidence type="ECO:0000256" key="2">
    <source>
        <dbReference type="ARBA" id="ARBA00008627"/>
    </source>
</evidence>
<feature type="transmembrane region" description="Helical" evidence="14">
    <location>
        <begin position="147"/>
        <end position="169"/>
    </location>
</feature>
<dbReference type="AlphaFoldDB" id="A0A6J5DUY9"/>
<dbReference type="Pfam" id="PF09924">
    <property type="entry name" value="LPG_synthase_C"/>
    <property type="match status" value="1"/>
</dbReference>
<dbReference type="EMBL" id="CADIKF010000019">
    <property type="protein sequence ID" value="CAB3757773.1"/>
    <property type="molecule type" value="Genomic_DNA"/>
</dbReference>
<dbReference type="InterPro" id="IPR051211">
    <property type="entry name" value="PG_lysyltransferase"/>
</dbReference>
<evidence type="ECO:0000256" key="14">
    <source>
        <dbReference type="SAM" id="Phobius"/>
    </source>
</evidence>
<keyword evidence="8 14" id="KW-1133">Transmembrane helix</keyword>
<dbReference type="PANTHER" id="PTHR34697:SF2">
    <property type="entry name" value="PHOSPHATIDYLGLYCEROL LYSYLTRANSFERASE"/>
    <property type="match status" value="1"/>
</dbReference>
<accession>A0A6J5DUY9</accession>
<keyword evidence="10 14" id="KW-0472">Membrane</keyword>
<protein>
    <recommendedName>
        <fullName evidence="4">Phosphatidylglycerol lysyltransferase</fullName>
        <ecNumber evidence="3">2.3.2.3</ecNumber>
    </recommendedName>
    <alternativeName>
        <fullName evidence="12">Lysylphosphatidylglycerol synthase</fullName>
    </alternativeName>
</protein>
<sequence>MRDTDLSGLARVLVRVRRLPGAQHWRQCVVPAVAVGVCALLLVVFQHLSQTVDYRSVVVHLCHLSATEWVGALGATAASFVALVGRDAVGLRYVGAAVPRPPLWVGATVGSALGNATGFGALTGGAVRCRVYGVAGVTPGQVGQMTVFTSVTLALALALMTAAGMLGAATTLASMSGLPPGVLRGLGGAGLAGFVVLIAACRAVPKRVQLSGRFARLAFTIPARRDLLEELALSVADVVAASLALWTLLPHAGAHVGFAQFVTVYAAAMLLGMIGHTPGGVGVFEAAMVYALGSSVPTSKMLAALLAYRAIYFGVPLILSAGVLAVFEGHAQKTARASALAQRGAKSVSQLAPLFLAISTFVVGSMLVISGATPAFMKRIAILQTVLPLWVLESSQLLASLFGVLLLFVARGLFRRLDAAWWLALVIAALNLALSLAKGLAFVETGVLCVLIALLLATRERFNRHSSLFAERFTPGWLASVGIVIALAVWVLFFAFRDVEYSQHLWWQFAFDERAPRALRATLAAGLFAAALACWQLLRPAAGRFEKPAEEDLIEAAGVVRAQERSDAVLAMMGDKSFLFSESRNAFLMYAKRGRTWAALHDPVGPRSEWPALIERFVALAHAHGGRAAFYQVRADALPLYLDAGLTLMKLGEEAHIALPTFDLKGSHRAHLRYALKRGERDGFSIELIESTEVPGVLPALREISDAWLANRVAREKSFSVAAFMDGYLAAQSVMLLRQHGQPLAFVTFMTTDLNTEATVGVMRHLPGASPYAMEYLFTQLALHLKNAGFRSLSLGVAPLSGMQPTPLASPWHRGAALAWRFGGWFYNFRGLRGFKDKFQPRWEPRYLAASGSVSVFFTLADLSRLAGGARS</sequence>
<proteinExistence type="inferred from homology"/>
<dbReference type="GO" id="GO:0055091">
    <property type="term" value="P:phospholipid homeostasis"/>
    <property type="evidence" value="ECO:0007669"/>
    <property type="project" value="TreeGrafter"/>
</dbReference>
<feature type="transmembrane region" description="Helical" evidence="14">
    <location>
        <begin position="310"/>
        <end position="327"/>
    </location>
</feature>
<evidence type="ECO:0000256" key="8">
    <source>
        <dbReference type="ARBA" id="ARBA00022989"/>
    </source>
</evidence>
<dbReference type="InterPro" id="IPR024320">
    <property type="entry name" value="LPG_synthase_C"/>
</dbReference>
<feature type="transmembrane region" description="Helical" evidence="14">
    <location>
        <begin position="24"/>
        <end position="45"/>
    </location>
</feature>
<evidence type="ECO:0000256" key="5">
    <source>
        <dbReference type="ARBA" id="ARBA00022475"/>
    </source>
</evidence>
<feature type="transmembrane region" description="Helical" evidence="14">
    <location>
        <begin position="517"/>
        <end position="538"/>
    </location>
</feature>
<dbReference type="Proteomes" id="UP000494329">
    <property type="component" value="Unassembled WGS sequence"/>
</dbReference>
<keyword evidence="11" id="KW-0046">Antibiotic resistance</keyword>
<comment type="catalytic activity">
    <reaction evidence="13">
        <text>L-lysyl-tRNA(Lys) + a 1,2-diacyl-sn-glycero-3-phospho-(1'-sn-glycerol) = a 1,2-diacyl-sn-glycero-3-phospho-1'-(3'-O-L-lysyl)-sn-glycerol + tRNA(Lys)</text>
        <dbReference type="Rhea" id="RHEA:10668"/>
        <dbReference type="Rhea" id="RHEA-COMP:9696"/>
        <dbReference type="Rhea" id="RHEA-COMP:9697"/>
        <dbReference type="ChEBI" id="CHEBI:64716"/>
        <dbReference type="ChEBI" id="CHEBI:75792"/>
        <dbReference type="ChEBI" id="CHEBI:78442"/>
        <dbReference type="ChEBI" id="CHEBI:78529"/>
        <dbReference type="EC" id="2.3.2.3"/>
    </reaction>
</comment>
<evidence type="ECO:0000256" key="6">
    <source>
        <dbReference type="ARBA" id="ARBA00022679"/>
    </source>
</evidence>
<evidence type="ECO:0000256" key="12">
    <source>
        <dbReference type="ARBA" id="ARBA00031899"/>
    </source>
</evidence>
<dbReference type="GO" id="GO:0006629">
    <property type="term" value="P:lipid metabolic process"/>
    <property type="evidence" value="ECO:0007669"/>
    <property type="project" value="UniProtKB-KW"/>
</dbReference>
<dbReference type="GO" id="GO:0050071">
    <property type="term" value="F:phosphatidylglycerol lysyltransferase activity"/>
    <property type="evidence" value="ECO:0007669"/>
    <property type="project" value="UniProtKB-EC"/>
</dbReference>
<feature type="transmembrane region" description="Helical" evidence="14">
    <location>
        <begin position="348"/>
        <end position="369"/>
    </location>
</feature>
<evidence type="ECO:0000313" key="16">
    <source>
        <dbReference type="EMBL" id="CAB3757773.1"/>
    </source>
</evidence>
<keyword evidence="6 16" id="KW-0808">Transferase</keyword>
<feature type="transmembrane region" description="Helical" evidence="14">
    <location>
        <begin position="389"/>
        <end position="410"/>
    </location>
</feature>
<dbReference type="GO" id="GO:0005886">
    <property type="term" value="C:plasma membrane"/>
    <property type="evidence" value="ECO:0007669"/>
    <property type="project" value="UniProtKB-SubCell"/>
</dbReference>
<dbReference type="NCBIfam" id="NF033480">
    <property type="entry name" value="bifunc_MprF"/>
    <property type="match status" value="1"/>
</dbReference>